<name>A0A9P0GV13_PHACE</name>
<dbReference type="Gene3D" id="3.40.50.620">
    <property type="entry name" value="HUPs"/>
    <property type="match status" value="1"/>
</dbReference>
<dbReference type="SUPFAM" id="SSF52425">
    <property type="entry name" value="Cryptochrome/photolyase, N-terminal domain"/>
    <property type="match status" value="1"/>
</dbReference>
<evidence type="ECO:0000259" key="14">
    <source>
        <dbReference type="Pfam" id="PF00875"/>
    </source>
</evidence>
<keyword evidence="9" id="KW-0234">DNA repair</keyword>
<dbReference type="SUPFAM" id="SSF48173">
    <property type="entry name" value="Cryptochrome/photolyase FAD-binding domain"/>
    <property type="match status" value="1"/>
</dbReference>
<keyword evidence="8" id="KW-0238">DNA-binding</keyword>
<evidence type="ECO:0000256" key="9">
    <source>
        <dbReference type="ARBA" id="ARBA00023204"/>
    </source>
</evidence>
<dbReference type="FunFam" id="1.10.579.10:FF:000002">
    <property type="entry name" value="Deoxyribodipyrimidine photolyase"/>
    <property type="match status" value="1"/>
</dbReference>
<evidence type="ECO:0000256" key="10">
    <source>
        <dbReference type="ARBA" id="ARBA00023239"/>
    </source>
</evidence>
<organism evidence="15 16">
    <name type="scientific">Phaedon cochleariae</name>
    <name type="common">Mustard beetle</name>
    <dbReference type="NCBI Taxonomy" id="80249"/>
    <lineage>
        <taxon>Eukaryota</taxon>
        <taxon>Metazoa</taxon>
        <taxon>Ecdysozoa</taxon>
        <taxon>Arthropoda</taxon>
        <taxon>Hexapoda</taxon>
        <taxon>Insecta</taxon>
        <taxon>Pterygota</taxon>
        <taxon>Neoptera</taxon>
        <taxon>Endopterygota</taxon>
        <taxon>Coleoptera</taxon>
        <taxon>Polyphaga</taxon>
        <taxon>Cucujiformia</taxon>
        <taxon>Chrysomeloidea</taxon>
        <taxon>Chrysomelidae</taxon>
        <taxon>Chrysomelinae</taxon>
        <taxon>Chrysomelini</taxon>
        <taxon>Phaedon</taxon>
    </lineage>
</organism>
<protein>
    <recommendedName>
        <fullName evidence="4">Deoxyribodipyrimidine photo-lyase</fullName>
        <ecNumber evidence="3">4.1.99.3</ecNumber>
    </recommendedName>
    <alternativeName>
        <fullName evidence="11">DNA photolyase</fullName>
    </alternativeName>
</protein>
<dbReference type="AlphaFoldDB" id="A0A9P0GV13"/>
<evidence type="ECO:0000256" key="13">
    <source>
        <dbReference type="SAM" id="MobiDB-lite"/>
    </source>
</evidence>
<evidence type="ECO:0000256" key="1">
    <source>
        <dbReference type="ARBA" id="ARBA00001974"/>
    </source>
</evidence>
<feature type="compositionally biased region" description="Basic and acidic residues" evidence="13">
    <location>
        <begin position="512"/>
        <end position="521"/>
    </location>
</feature>
<evidence type="ECO:0000256" key="12">
    <source>
        <dbReference type="ARBA" id="ARBA00033999"/>
    </source>
</evidence>
<gene>
    <name evidence="15" type="ORF">PHAECO_LOCUS6994</name>
</gene>
<accession>A0A9P0GV13</accession>
<dbReference type="InterPro" id="IPR006050">
    <property type="entry name" value="DNA_photolyase_N"/>
</dbReference>
<feature type="region of interest" description="Disordered" evidence="13">
    <location>
        <begin position="504"/>
        <end position="532"/>
    </location>
</feature>
<reference evidence="15" key="1">
    <citation type="submission" date="2022-01" db="EMBL/GenBank/DDBJ databases">
        <authorList>
            <person name="King R."/>
        </authorList>
    </citation>
    <scope>NUCLEOTIDE SEQUENCE</scope>
</reference>
<feature type="compositionally biased region" description="Basic residues" evidence="13">
    <location>
        <begin position="522"/>
        <end position="532"/>
    </location>
</feature>
<evidence type="ECO:0000256" key="5">
    <source>
        <dbReference type="ARBA" id="ARBA00022630"/>
    </source>
</evidence>
<proteinExistence type="inferred from homology"/>
<evidence type="ECO:0000256" key="4">
    <source>
        <dbReference type="ARBA" id="ARBA00014046"/>
    </source>
</evidence>
<dbReference type="GO" id="GO:0003904">
    <property type="term" value="F:deoxyribodipyrimidine photo-lyase activity"/>
    <property type="evidence" value="ECO:0007669"/>
    <property type="project" value="UniProtKB-EC"/>
</dbReference>
<keyword evidence="6" id="KW-0227">DNA damage</keyword>
<keyword evidence="10" id="KW-0456">Lyase</keyword>
<evidence type="ECO:0000256" key="11">
    <source>
        <dbReference type="ARBA" id="ARBA00031671"/>
    </source>
</evidence>
<keyword evidence="5" id="KW-0285">Flavoprotein</keyword>
<dbReference type="Proteomes" id="UP001153737">
    <property type="component" value="Chromosome 3"/>
</dbReference>
<dbReference type="InterPro" id="IPR036155">
    <property type="entry name" value="Crypto/Photolyase_N_sf"/>
</dbReference>
<evidence type="ECO:0000256" key="7">
    <source>
        <dbReference type="ARBA" id="ARBA00022827"/>
    </source>
</evidence>
<evidence type="ECO:0000256" key="3">
    <source>
        <dbReference type="ARBA" id="ARBA00013149"/>
    </source>
</evidence>
<dbReference type="InterPro" id="IPR036134">
    <property type="entry name" value="Crypto/Photolyase_FAD-like_sf"/>
</dbReference>
<dbReference type="OrthoDB" id="496749at2759"/>
<keyword evidence="16" id="KW-1185">Reference proteome</keyword>
<comment type="catalytic activity">
    <reaction evidence="12">
        <text>cyclobutadipyrimidine (in DNA) = 2 pyrimidine residues (in DNA).</text>
        <dbReference type="EC" id="4.1.99.3"/>
    </reaction>
</comment>
<dbReference type="EMBL" id="OU896709">
    <property type="protein sequence ID" value="CAH1159645.1"/>
    <property type="molecule type" value="Genomic_DNA"/>
</dbReference>
<dbReference type="GO" id="GO:0000719">
    <property type="term" value="P:photoreactive repair"/>
    <property type="evidence" value="ECO:0007669"/>
    <property type="project" value="TreeGrafter"/>
</dbReference>
<evidence type="ECO:0000313" key="15">
    <source>
        <dbReference type="EMBL" id="CAH1159645.1"/>
    </source>
</evidence>
<evidence type="ECO:0000256" key="6">
    <source>
        <dbReference type="ARBA" id="ARBA00022763"/>
    </source>
</evidence>
<dbReference type="Gene3D" id="1.10.579.10">
    <property type="entry name" value="DNA Cyclobutane Dipyrimidine Photolyase, subunit A, domain 3"/>
    <property type="match status" value="1"/>
</dbReference>
<dbReference type="Pfam" id="PF00875">
    <property type="entry name" value="DNA_photolyase"/>
    <property type="match status" value="1"/>
</dbReference>
<reference evidence="15" key="2">
    <citation type="submission" date="2022-10" db="EMBL/GenBank/DDBJ databases">
        <authorList>
            <consortium name="ENA_rothamsted_submissions"/>
            <consortium name="culmorum"/>
            <person name="King R."/>
        </authorList>
    </citation>
    <scope>NUCLEOTIDE SEQUENCE</scope>
</reference>
<dbReference type="InterPro" id="IPR014729">
    <property type="entry name" value="Rossmann-like_a/b/a_fold"/>
</dbReference>
<comment type="cofactor">
    <cofactor evidence="1">
        <name>FAD</name>
        <dbReference type="ChEBI" id="CHEBI:57692"/>
    </cofactor>
</comment>
<dbReference type="InterPro" id="IPR052219">
    <property type="entry name" value="Photolyase_Class-2"/>
</dbReference>
<sequence length="532" mass="62136">MASLKPRNSSGKIIVDKLTKELFLSNVRVSRESTGESHSFDFNKNRCKTLSKNEHIKEHSKGILYWMYRECRIQDNWAIIFAQRLARKQKIPLFVCFTIKDAQEQYPTKRHFKFLLEGLKLIQKECKELNIGFYLLNSSGKDLAKLIVQNEIGGVVCDFSPLRHPRKLQDSLLKELPDYIPVVQVDAHNIVPVWIASDKQEGMARLIRPKITKNLAEFMTGFPIITKHQYSGEMEVENEISKFEDSYDLYTPKWDVPEVKWGDGPGMEAGHSMLHHFIVKNLRHYGETSNDPSKDNTSKLSPWLNFGQISAQRCALEVKSMDSVYKEQCDKYLEELIVRKELTDNYCFYNEFYDNIKGAANWAQETLKIHKKDKRTWVYTREQLAQAKTHDEMWNAAQLQALNEGKIHNYMRMYWCKKILEWTESPEQAIEYGLWLNDTYCLDGTDPNGYVGVMWSICGVHDQGWREREIFGKIRFMVDYSLRRKYNMDAYCARFGRKLLGDAKKTPALTPKDPKKESANDRKKKAVKRKAT</sequence>
<dbReference type="EC" id="4.1.99.3" evidence="3"/>
<keyword evidence="7" id="KW-0274">FAD</keyword>
<evidence type="ECO:0000313" key="16">
    <source>
        <dbReference type="Proteomes" id="UP001153737"/>
    </source>
</evidence>
<dbReference type="InterPro" id="IPR008148">
    <property type="entry name" value="DNA_photolyase_2"/>
</dbReference>
<dbReference type="PANTHER" id="PTHR10211:SF0">
    <property type="entry name" value="DEOXYRIBODIPYRIMIDINE PHOTO-LYASE"/>
    <property type="match status" value="1"/>
</dbReference>
<comment type="similarity">
    <text evidence="2">Belongs to the DNA photolyase class-2 family.</text>
</comment>
<dbReference type="NCBIfam" id="TIGR00591">
    <property type="entry name" value="phr2"/>
    <property type="match status" value="1"/>
</dbReference>
<evidence type="ECO:0000256" key="2">
    <source>
        <dbReference type="ARBA" id="ARBA00006409"/>
    </source>
</evidence>
<evidence type="ECO:0000256" key="8">
    <source>
        <dbReference type="ARBA" id="ARBA00023125"/>
    </source>
</evidence>
<feature type="domain" description="Photolyase/cryptochrome alpha/beta" evidence="14">
    <location>
        <begin position="64"/>
        <end position="223"/>
    </location>
</feature>
<dbReference type="PANTHER" id="PTHR10211">
    <property type="entry name" value="DEOXYRIBODIPYRIMIDINE PHOTOLYASE"/>
    <property type="match status" value="1"/>
</dbReference>
<dbReference type="Gene3D" id="1.25.40.80">
    <property type="match status" value="1"/>
</dbReference>
<dbReference type="FunFam" id="3.40.50.620:FF:000110">
    <property type="entry name" value="Deoxyribodipyrimidine photolyase"/>
    <property type="match status" value="1"/>
</dbReference>
<dbReference type="GO" id="GO:0003677">
    <property type="term" value="F:DNA binding"/>
    <property type="evidence" value="ECO:0007669"/>
    <property type="project" value="UniProtKB-KW"/>
</dbReference>